<evidence type="ECO:0000256" key="1">
    <source>
        <dbReference type="ARBA" id="ARBA00022475"/>
    </source>
</evidence>
<evidence type="ECO:0000256" key="3">
    <source>
        <dbReference type="ARBA" id="ARBA00022676"/>
    </source>
</evidence>
<proteinExistence type="predicted"/>
<dbReference type="Proteomes" id="UP001206312">
    <property type="component" value="Unassembled WGS sequence"/>
</dbReference>
<keyword evidence="4 6" id="KW-0808">Transferase</keyword>
<evidence type="ECO:0000256" key="5">
    <source>
        <dbReference type="ARBA" id="ARBA00023136"/>
    </source>
</evidence>
<dbReference type="InterPro" id="IPR009993">
    <property type="entry name" value="WecF"/>
</dbReference>
<sequence length="371" mass="43089">MGELIHLFEDEKFVDSTIEQFEAVAPGKNRYLVFSDHQPLNHPKRVDKIEILPNRFGALNLPSIYQDCDFIMVHYMTPIKAYVVKNKPADIPVLWSVWGKDAYDHFSDFEQFLPITRKLVKWDYRNLLKRSPIYQVYHQLKYGVKSIDKEKEVLEKIDFLSTVLPTEYKLICSEFGLRAKYVQFNYDSLGNTLQEKTNTSLGDRVLLGNSATPTNNHLDVFPFLKDRGHLLVVPLNYGDRLYASKIVEAGQNCFGHNFLPILEYMDFRAYKGLVRDCNSMIMYHLRQQGLGNILLALQLGLRVFLHPFGAVYQYMKNIGMEVFDPDKDRELIGVELLNEQKIKNRGLVNKYWGEAQIYQGTTNIVDLVRSE</sequence>
<evidence type="ECO:0000313" key="6">
    <source>
        <dbReference type="EMBL" id="MCO5724230.1"/>
    </source>
</evidence>
<keyword evidence="5" id="KW-0472">Membrane</keyword>
<name>A0ABT1AX85_9FLAO</name>
<gene>
    <name evidence="6" type="ORF">NG653_05150</name>
</gene>
<keyword evidence="2" id="KW-0997">Cell inner membrane</keyword>
<reference evidence="6 7" key="1">
    <citation type="submission" date="2022-06" db="EMBL/GenBank/DDBJ databases">
        <authorList>
            <person name="Xuan X."/>
        </authorList>
    </citation>
    <scope>NUCLEOTIDE SEQUENCE [LARGE SCALE GENOMIC DNA]</scope>
    <source>
        <strain evidence="6 7">2V75</strain>
    </source>
</reference>
<dbReference type="GO" id="GO:0102031">
    <property type="term" value="F:4-acetamido-4,6-dideoxy-D-galactose transferase activity"/>
    <property type="evidence" value="ECO:0007669"/>
    <property type="project" value="UniProtKB-EC"/>
</dbReference>
<dbReference type="EMBL" id="JAMXIB010000003">
    <property type="protein sequence ID" value="MCO5724230.1"/>
    <property type="molecule type" value="Genomic_DNA"/>
</dbReference>
<keyword evidence="7" id="KW-1185">Reference proteome</keyword>
<dbReference type="Pfam" id="PF07429">
    <property type="entry name" value="Glyco_transf_56"/>
    <property type="match status" value="1"/>
</dbReference>
<keyword evidence="3 6" id="KW-0328">Glycosyltransferase</keyword>
<dbReference type="RefSeq" id="WP_252740611.1">
    <property type="nucleotide sequence ID" value="NZ_JAMXIB010000003.1"/>
</dbReference>
<comment type="caution">
    <text evidence="6">The sequence shown here is derived from an EMBL/GenBank/DDBJ whole genome shotgun (WGS) entry which is preliminary data.</text>
</comment>
<evidence type="ECO:0000256" key="2">
    <source>
        <dbReference type="ARBA" id="ARBA00022519"/>
    </source>
</evidence>
<accession>A0ABT1AX85</accession>
<dbReference type="EC" id="2.4.1.325" evidence="6"/>
<protein>
    <submittedName>
        <fullName evidence="6">TDP-N-acetylfucosamine:lipid II N-acetylfucosaminyltransferase</fullName>
        <ecNumber evidence="6">2.4.1.325</ecNumber>
    </submittedName>
</protein>
<evidence type="ECO:0000313" key="7">
    <source>
        <dbReference type="Proteomes" id="UP001206312"/>
    </source>
</evidence>
<keyword evidence="1" id="KW-1003">Cell membrane</keyword>
<evidence type="ECO:0000256" key="4">
    <source>
        <dbReference type="ARBA" id="ARBA00022679"/>
    </source>
</evidence>
<organism evidence="6 7">
    <name type="scientific">Robiginitalea marina</name>
    <dbReference type="NCBI Taxonomy" id="2954105"/>
    <lineage>
        <taxon>Bacteria</taxon>
        <taxon>Pseudomonadati</taxon>
        <taxon>Bacteroidota</taxon>
        <taxon>Flavobacteriia</taxon>
        <taxon>Flavobacteriales</taxon>
        <taxon>Flavobacteriaceae</taxon>
        <taxon>Robiginitalea</taxon>
    </lineage>
</organism>